<dbReference type="GO" id="GO:0005886">
    <property type="term" value="C:plasma membrane"/>
    <property type="evidence" value="ECO:0007669"/>
    <property type="project" value="TreeGrafter"/>
</dbReference>
<feature type="transmembrane region" description="Helical" evidence="1">
    <location>
        <begin position="130"/>
        <end position="147"/>
    </location>
</feature>
<keyword evidence="1" id="KW-0472">Membrane</keyword>
<sequence>MMSLIILLAVVVAAGAVLSVQAAINGRLGESVGVLRSSLLTFAVGAVVTGLLILFFEPAHSVGLLDVPKWQLSGALFGVVYMIVMVGAVPRVGTAVATVAVIVGQLGMGMLIDNFGWLGNPAIELSGSRILAMVCLALALVFMYRSSVRSVD</sequence>
<evidence type="ECO:0000313" key="3">
    <source>
        <dbReference type="Proteomes" id="UP000377224"/>
    </source>
</evidence>
<dbReference type="InterPro" id="IPR006750">
    <property type="entry name" value="YdcZ"/>
</dbReference>
<feature type="transmembrane region" description="Helical" evidence="1">
    <location>
        <begin position="38"/>
        <end position="58"/>
    </location>
</feature>
<proteinExistence type="predicted"/>
<accession>A0A5E7I1E7</accession>
<dbReference type="PANTHER" id="PTHR34821">
    <property type="entry name" value="INNER MEMBRANE PROTEIN YDCZ"/>
    <property type="match status" value="1"/>
</dbReference>
<dbReference type="Pfam" id="PF04657">
    <property type="entry name" value="DMT_YdcZ"/>
    <property type="match status" value="1"/>
</dbReference>
<organism evidence="2 3">
    <name type="scientific">Pseudomonas fluorescens</name>
    <dbReference type="NCBI Taxonomy" id="294"/>
    <lineage>
        <taxon>Bacteria</taxon>
        <taxon>Pseudomonadati</taxon>
        <taxon>Pseudomonadota</taxon>
        <taxon>Gammaproteobacteria</taxon>
        <taxon>Pseudomonadales</taxon>
        <taxon>Pseudomonadaceae</taxon>
        <taxon>Pseudomonas</taxon>
    </lineage>
</organism>
<protein>
    <recommendedName>
        <fullName evidence="4">DMT family transporter</fullName>
    </recommendedName>
</protein>
<dbReference type="AlphaFoldDB" id="A0A5E7I1E7"/>
<dbReference type="EMBL" id="CABVIN010000001">
    <property type="protein sequence ID" value="VVO69516.1"/>
    <property type="molecule type" value="Genomic_DNA"/>
</dbReference>
<evidence type="ECO:0008006" key="4">
    <source>
        <dbReference type="Google" id="ProtNLM"/>
    </source>
</evidence>
<feature type="transmembrane region" description="Helical" evidence="1">
    <location>
        <begin position="95"/>
        <end position="118"/>
    </location>
</feature>
<name>A0A5E7I1E7_PSEFL</name>
<feature type="transmembrane region" description="Helical" evidence="1">
    <location>
        <begin position="70"/>
        <end position="89"/>
    </location>
</feature>
<keyword evidence="1" id="KW-0812">Transmembrane</keyword>
<gene>
    <name evidence="2" type="ORF">PS896_01250</name>
</gene>
<reference evidence="2 3" key="1">
    <citation type="submission" date="2019-09" db="EMBL/GenBank/DDBJ databases">
        <authorList>
            <person name="Chandra G."/>
            <person name="Truman W A."/>
        </authorList>
    </citation>
    <scope>NUCLEOTIDE SEQUENCE [LARGE SCALE GENOMIC DNA]</scope>
    <source>
        <strain evidence="2">PS896</strain>
    </source>
</reference>
<evidence type="ECO:0000313" key="2">
    <source>
        <dbReference type="EMBL" id="VVO69516.1"/>
    </source>
</evidence>
<evidence type="ECO:0000256" key="1">
    <source>
        <dbReference type="SAM" id="Phobius"/>
    </source>
</evidence>
<dbReference type="PANTHER" id="PTHR34821:SF2">
    <property type="entry name" value="INNER MEMBRANE PROTEIN YDCZ"/>
    <property type="match status" value="1"/>
</dbReference>
<keyword evidence="1" id="KW-1133">Transmembrane helix</keyword>
<dbReference type="Proteomes" id="UP000377224">
    <property type="component" value="Unassembled WGS sequence"/>
</dbReference>